<dbReference type="RefSeq" id="WP_070194596.1">
    <property type="nucleotide sequence ID" value="NZ_LJGU01000089.1"/>
</dbReference>
<dbReference type="Proteomes" id="UP000176101">
    <property type="component" value="Unassembled WGS sequence"/>
</dbReference>
<evidence type="ECO:0000256" key="2">
    <source>
        <dbReference type="SAM" id="SignalP"/>
    </source>
</evidence>
<sequence length="269" mass="28749">MPPVRRARTRVPATTAVALATGLLISSCSTSEDSPSSGPSSGPGGDSTPAPSATPTGPDFTPERSRVPRTPAQARELVREVTATPRRWGPGYVKQRPYESDPSTLGVLDEECRWQREELPSSVLATLSRSSELPAADGKGPVRVAATVTVHRAETDADWAMARIVEDALRCPEQRLSATETVTGLLTVPLTHGAFNKNAEDSVVEQGQFVSDELGGPHYYTWMRSRLGRINVTVVGKGSEGRKPEAVDKATNEGMAAMLVDLETELEAS</sequence>
<keyword evidence="2" id="KW-0732">Signal</keyword>
<evidence type="ECO:0000313" key="3">
    <source>
        <dbReference type="EMBL" id="OEV06037.1"/>
    </source>
</evidence>
<dbReference type="STRING" id="1075402.AN216_00770"/>
<feature type="chain" id="PRO_5038618071" description="PknH-like extracellular domain-containing protein" evidence="2">
    <location>
        <begin position="32"/>
        <end position="269"/>
    </location>
</feature>
<keyword evidence="4" id="KW-1185">Reference proteome</keyword>
<organism evidence="3 4">
    <name type="scientific">Streptomyces oceani</name>
    <dbReference type="NCBI Taxonomy" id="1075402"/>
    <lineage>
        <taxon>Bacteria</taxon>
        <taxon>Bacillati</taxon>
        <taxon>Actinomycetota</taxon>
        <taxon>Actinomycetes</taxon>
        <taxon>Kitasatosporales</taxon>
        <taxon>Streptomycetaceae</taxon>
        <taxon>Streptomyces</taxon>
    </lineage>
</organism>
<comment type="caution">
    <text evidence="3">The sequence shown here is derived from an EMBL/GenBank/DDBJ whole genome shotgun (WGS) entry which is preliminary data.</text>
</comment>
<protein>
    <recommendedName>
        <fullName evidence="5">PknH-like extracellular domain-containing protein</fullName>
    </recommendedName>
</protein>
<evidence type="ECO:0000313" key="4">
    <source>
        <dbReference type="Proteomes" id="UP000176101"/>
    </source>
</evidence>
<dbReference type="AlphaFoldDB" id="A0A1E7KQ46"/>
<evidence type="ECO:0008006" key="5">
    <source>
        <dbReference type="Google" id="ProtNLM"/>
    </source>
</evidence>
<proteinExistence type="predicted"/>
<dbReference type="PROSITE" id="PS51257">
    <property type="entry name" value="PROKAR_LIPOPROTEIN"/>
    <property type="match status" value="1"/>
</dbReference>
<dbReference type="OrthoDB" id="4315546at2"/>
<reference evidence="3 4" key="1">
    <citation type="journal article" date="2016" name="Front. Microbiol.">
        <title>Comparative Genomics Analysis of Streptomyces Species Reveals Their Adaptation to the Marine Environment and Their Diversity at the Genomic Level.</title>
        <authorList>
            <person name="Tian X."/>
            <person name="Zhang Z."/>
            <person name="Yang T."/>
            <person name="Chen M."/>
            <person name="Li J."/>
            <person name="Chen F."/>
            <person name="Yang J."/>
            <person name="Li W."/>
            <person name="Zhang B."/>
            <person name="Zhang Z."/>
            <person name="Wu J."/>
            <person name="Zhang C."/>
            <person name="Long L."/>
            <person name="Xiao J."/>
        </authorList>
    </citation>
    <scope>NUCLEOTIDE SEQUENCE [LARGE SCALE GENOMIC DNA]</scope>
    <source>
        <strain evidence="3 4">SCSIO 02100</strain>
    </source>
</reference>
<feature type="compositionally biased region" description="Low complexity" evidence="1">
    <location>
        <begin position="26"/>
        <end position="59"/>
    </location>
</feature>
<feature type="region of interest" description="Disordered" evidence="1">
    <location>
        <begin position="26"/>
        <end position="104"/>
    </location>
</feature>
<dbReference type="EMBL" id="LJGU01000089">
    <property type="protein sequence ID" value="OEV06037.1"/>
    <property type="molecule type" value="Genomic_DNA"/>
</dbReference>
<name>A0A1E7KQ46_9ACTN</name>
<feature type="signal peptide" evidence="2">
    <location>
        <begin position="1"/>
        <end position="31"/>
    </location>
</feature>
<evidence type="ECO:0000256" key="1">
    <source>
        <dbReference type="SAM" id="MobiDB-lite"/>
    </source>
</evidence>
<accession>A0A1E7KQ46</accession>
<gene>
    <name evidence="3" type="ORF">AN216_00770</name>
</gene>